<reference evidence="2" key="1">
    <citation type="submission" date="2025-08" db="UniProtKB">
        <authorList>
            <consortium name="RefSeq"/>
        </authorList>
    </citation>
    <scope>IDENTIFICATION</scope>
    <source>
        <tissue evidence="2">Whole sample</tissue>
    </source>
</reference>
<gene>
    <name evidence="2" type="primary">LOC111137137</name>
</gene>
<dbReference type="Proteomes" id="UP000694844">
    <property type="component" value="Chromosome 5"/>
</dbReference>
<name>A0A8B8EX34_CRAVI</name>
<sequence>MLLYLRERKKVTTRDTIQTAATNMEENRFGMCEVEDYDNIWESRMDFTVEKQAVDRISYARTYYKLSHNSRKSHAMAYKSNNLYNVSCNTASQTADHSFGDDVIFASNLKSPDSLDSEHTQDENSN</sequence>
<dbReference type="RefSeq" id="XP_022344158.1">
    <property type="nucleotide sequence ID" value="XM_022488450.1"/>
</dbReference>
<proteinExistence type="predicted"/>
<keyword evidence="1" id="KW-1185">Reference proteome</keyword>
<dbReference type="OrthoDB" id="6206821at2759"/>
<organism evidence="1 2">
    <name type="scientific">Crassostrea virginica</name>
    <name type="common">Eastern oyster</name>
    <dbReference type="NCBI Taxonomy" id="6565"/>
    <lineage>
        <taxon>Eukaryota</taxon>
        <taxon>Metazoa</taxon>
        <taxon>Spiralia</taxon>
        <taxon>Lophotrochozoa</taxon>
        <taxon>Mollusca</taxon>
        <taxon>Bivalvia</taxon>
        <taxon>Autobranchia</taxon>
        <taxon>Pteriomorphia</taxon>
        <taxon>Ostreida</taxon>
        <taxon>Ostreoidea</taxon>
        <taxon>Ostreidae</taxon>
        <taxon>Crassostrea</taxon>
    </lineage>
</organism>
<protein>
    <submittedName>
        <fullName evidence="2">Uncharacterized protein LOC111137137</fullName>
    </submittedName>
</protein>
<accession>A0A8B8EX34</accession>
<dbReference type="GeneID" id="111137137"/>
<dbReference type="AlphaFoldDB" id="A0A8B8EX34"/>
<dbReference type="KEGG" id="cvn:111137137"/>
<evidence type="ECO:0000313" key="2">
    <source>
        <dbReference type="RefSeq" id="XP_022344158.1"/>
    </source>
</evidence>
<evidence type="ECO:0000313" key="1">
    <source>
        <dbReference type="Proteomes" id="UP000694844"/>
    </source>
</evidence>